<feature type="binding site" evidence="3">
    <location>
        <position position="119"/>
    </location>
    <ligand>
        <name>a divalent metal cation</name>
        <dbReference type="ChEBI" id="CHEBI:60240"/>
    </ligand>
</feature>
<dbReference type="PANTHER" id="PTHR10907">
    <property type="entry name" value="REGUCALCIN"/>
    <property type="match status" value="1"/>
</dbReference>
<evidence type="ECO:0000256" key="1">
    <source>
        <dbReference type="ARBA" id="ARBA00008853"/>
    </source>
</evidence>
<protein>
    <submittedName>
        <fullName evidence="5">Gluconolaconase</fullName>
    </submittedName>
</protein>
<keyword evidence="3" id="KW-0862">Zinc</keyword>
<dbReference type="PRINTS" id="PR01790">
    <property type="entry name" value="SMP30FAMILY"/>
</dbReference>
<accession>A0A2A2EPI9</accession>
<evidence type="ECO:0000256" key="3">
    <source>
        <dbReference type="PIRSR" id="PIRSR605511-2"/>
    </source>
</evidence>
<keyword evidence="6" id="KW-1185">Reference proteome</keyword>
<reference evidence="5 6" key="1">
    <citation type="submission" date="2017-08" db="EMBL/GenBank/DDBJ databases">
        <title>Halomonas alkalisoli sp. nov., isolated from saline alkaline soil.</title>
        <authorList>
            <person name="Wang D."/>
            <person name="Zhang G."/>
        </authorList>
    </citation>
    <scope>NUCLEOTIDE SEQUENCE [LARGE SCALE GENOMIC DNA]</scope>
    <source>
        <strain evidence="5 6">WRN001</strain>
    </source>
</reference>
<dbReference type="EMBL" id="NSKB01000010">
    <property type="protein sequence ID" value="PAU74460.1"/>
    <property type="molecule type" value="Genomic_DNA"/>
</dbReference>
<dbReference type="Pfam" id="PF08450">
    <property type="entry name" value="SGL"/>
    <property type="match status" value="1"/>
</dbReference>
<proteinExistence type="inferred from homology"/>
<dbReference type="GO" id="GO:0005509">
    <property type="term" value="F:calcium ion binding"/>
    <property type="evidence" value="ECO:0007669"/>
    <property type="project" value="TreeGrafter"/>
</dbReference>
<dbReference type="InterPro" id="IPR005511">
    <property type="entry name" value="SMP-30"/>
</dbReference>
<name>A0A2A2EPI9_9GAMM</name>
<dbReference type="Gene3D" id="2.120.10.30">
    <property type="entry name" value="TolB, C-terminal domain"/>
    <property type="match status" value="1"/>
</dbReference>
<dbReference type="PANTHER" id="PTHR10907:SF47">
    <property type="entry name" value="REGUCALCIN"/>
    <property type="match status" value="1"/>
</dbReference>
<sequence length="215" mass="22780">MVEATAIECVWKGRALLGAAPLWCPDRGDAGQLLFVDTLASRRYAHDLASGKTYSWALDEACCRLARVASGAARSPDGATLYRSDTSAGVIHAFDLDVQGNVARKREHIRFPSTQGYPDGMACDREGGLWVAHWEGGRISRFLPDGRLDETLTLPASRVTACAFGGAGLDLLFITTAASQRSDEAAAGGLFCCRPGVTGLSVAEYASDAILPDAI</sequence>
<dbReference type="OrthoDB" id="9775406at2"/>
<comment type="cofactor">
    <cofactor evidence="3">
        <name>Zn(2+)</name>
        <dbReference type="ChEBI" id="CHEBI:29105"/>
    </cofactor>
    <text evidence="3">Binds 1 divalent metal cation per subunit.</text>
</comment>
<gene>
    <name evidence="5" type="ORF">CK498_21765</name>
</gene>
<evidence type="ECO:0000313" key="6">
    <source>
        <dbReference type="Proteomes" id="UP000217771"/>
    </source>
</evidence>
<comment type="similarity">
    <text evidence="1">Belongs to the SMP-30/CGR1 family.</text>
</comment>
<evidence type="ECO:0000256" key="2">
    <source>
        <dbReference type="PIRSR" id="PIRSR605511-1"/>
    </source>
</evidence>
<evidence type="ECO:0000313" key="5">
    <source>
        <dbReference type="EMBL" id="PAU74460.1"/>
    </source>
</evidence>
<comment type="caution">
    <text evidence="5">The sequence shown here is derived from an EMBL/GenBank/DDBJ whole genome shotgun (WGS) entry which is preliminary data.</text>
</comment>
<dbReference type="InterPro" id="IPR011042">
    <property type="entry name" value="6-blade_b-propeller_TolB-like"/>
</dbReference>
<dbReference type="GO" id="GO:0019853">
    <property type="term" value="P:L-ascorbic acid biosynthetic process"/>
    <property type="evidence" value="ECO:0007669"/>
    <property type="project" value="TreeGrafter"/>
</dbReference>
<dbReference type="Proteomes" id="UP000217771">
    <property type="component" value="Unassembled WGS sequence"/>
</dbReference>
<evidence type="ECO:0000259" key="4">
    <source>
        <dbReference type="Pfam" id="PF08450"/>
    </source>
</evidence>
<dbReference type="AlphaFoldDB" id="A0A2A2EPI9"/>
<feature type="domain" description="SMP-30/Gluconolactonase/LRE-like region" evidence="4">
    <location>
        <begin position="69"/>
        <end position="177"/>
    </location>
</feature>
<dbReference type="SUPFAM" id="SSF63829">
    <property type="entry name" value="Calcium-dependent phosphotriesterase"/>
    <property type="match status" value="1"/>
</dbReference>
<keyword evidence="3" id="KW-0479">Metal-binding</keyword>
<dbReference type="InterPro" id="IPR013658">
    <property type="entry name" value="SGL"/>
</dbReference>
<organism evidence="5 6">
    <name type="scientific">Halomonas salipaludis</name>
    <dbReference type="NCBI Taxonomy" id="2032625"/>
    <lineage>
        <taxon>Bacteria</taxon>
        <taxon>Pseudomonadati</taxon>
        <taxon>Pseudomonadota</taxon>
        <taxon>Gammaproteobacteria</taxon>
        <taxon>Oceanospirillales</taxon>
        <taxon>Halomonadaceae</taxon>
        <taxon>Halomonas</taxon>
    </lineage>
</organism>
<dbReference type="RefSeq" id="WP_095622967.1">
    <property type="nucleotide sequence ID" value="NZ_NSKB01000010.1"/>
</dbReference>
<feature type="active site" description="Proton donor/acceptor" evidence="2">
    <location>
        <position position="119"/>
    </location>
</feature>
<dbReference type="GO" id="GO:0004341">
    <property type="term" value="F:gluconolactonase activity"/>
    <property type="evidence" value="ECO:0007669"/>
    <property type="project" value="TreeGrafter"/>
</dbReference>